<dbReference type="Pfam" id="PF03820">
    <property type="entry name" value="SFXNs"/>
    <property type="match status" value="1"/>
</dbReference>
<proteinExistence type="inferred from homology"/>
<evidence type="ECO:0000256" key="4">
    <source>
        <dbReference type="ARBA" id="ARBA00022692"/>
    </source>
</evidence>
<evidence type="ECO:0000256" key="5">
    <source>
        <dbReference type="ARBA" id="ARBA00022970"/>
    </source>
</evidence>
<evidence type="ECO:0000256" key="8">
    <source>
        <dbReference type="ARBA" id="ARBA00023136"/>
    </source>
</evidence>
<comment type="similarity">
    <text evidence="2">Belongs to the sideroflexin family.</text>
</comment>
<comment type="subcellular location">
    <subcellularLocation>
        <location evidence="1">Mitochondrion membrane</location>
        <topology evidence="1">Multi-pass membrane protein</topology>
    </subcellularLocation>
</comment>
<organism evidence="9">
    <name type="scientific">Capra hircus</name>
    <name type="common">Goat</name>
    <dbReference type="NCBI Taxonomy" id="9925"/>
    <lineage>
        <taxon>Eukaryota</taxon>
        <taxon>Metazoa</taxon>
        <taxon>Chordata</taxon>
        <taxon>Craniata</taxon>
        <taxon>Vertebrata</taxon>
        <taxon>Euteleostomi</taxon>
        <taxon>Mammalia</taxon>
        <taxon>Eutheria</taxon>
        <taxon>Laurasiatheria</taxon>
        <taxon>Artiodactyla</taxon>
        <taxon>Ruminantia</taxon>
        <taxon>Pecora</taxon>
        <taxon>Bovidae</taxon>
        <taxon>Caprinae</taxon>
        <taxon>Capra</taxon>
    </lineage>
</organism>
<sequence>MEADLSDFNIDAPRWDQCTFLGRVKHFFNITDPRTVLVPERELDWAKVMVEQSRMGTVPPGTQVEQLFYAKKLYDSAFHPDTGDKMNVIGRMSFQVPGGMIITGFMLQFYRTMPAVIFWQWVNQSFNALVNYTNRNAASPTSVRQMGVSYITATTTAVATAVGMNMLTKRAPPLVGRWVPFAAVAAANCVNIPMMRQHSAAGPHGKTGEAALRAENPGSARAFAGSAVRMLSHLHGASGVWAVPAAMVSAVHYPLVFTELPVPALPDLPTLLKERERQAGQHLFGDKCELCLCELWASCLQLNGKPKQSSKGQRDVAHSQWSTGCLGKMVGEQ</sequence>
<keyword evidence="5" id="KW-0029">Amino-acid transport</keyword>
<dbReference type="PANTHER" id="PTHR11153">
    <property type="entry name" value="SIDEROFLEXIN"/>
    <property type="match status" value="1"/>
</dbReference>
<accession>A0A8C2R846</accession>
<dbReference type="GO" id="GO:0140300">
    <property type="term" value="P:serine import into mitochondrion"/>
    <property type="evidence" value="ECO:0007669"/>
    <property type="project" value="TreeGrafter"/>
</dbReference>
<evidence type="ECO:0000256" key="3">
    <source>
        <dbReference type="ARBA" id="ARBA00022448"/>
    </source>
</evidence>
<evidence type="ECO:0000256" key="7">
    <source>
        <dbReference type="ARBA" id="ARBA00023128"/>
    </source>
</evidence>
<keyword evidence="4" id="KW-0812">Transmembrane</keyword>
<reference evidence="9" key="2">
    <citation type="submission" date="2025-08" db="UniProtKB">
        <authorList>
            <consortium name="Ensembl"/>
        </authorList>
    </citation>
    <scope>IDENTIFICATION</scope>
</reference>
<dbReference type="InterPro" id="IPR004686">
    <property type="entry name" value="Mtc"/>
</dbReference>
<name>A0A8C2R846_CAPHI</name>
<dbReference type="Ensembl" id="ENSCHIT00010034969.1">
    <property type="protein sequence ID" value="ENSCHIP00010024708.1"/>
    <property type="gene ID" value="ENSCHIG00010018344.1"/>
</dbReference>
<keyword evidence="8" id="KW-0472">Membrane</keyword>
<dbReference type="GO" id="GO:0005743">
    <property type="term" value="C:mitochondrial inner membrane"/>
    <property type="evidence" value="ECO:0007669"/>
    <property type="project" value="TreeGrafter"/>
</dbReference>
<reference evidence="9" key="1">
    <citation type="submission" date="2019-03" db="EMBL/GenBank/DDBJ databases">
        <title>Genome sequencing and reference-guided assembly of Black Bengal Goat (Capra hircus).</title>
        <authorList>
            <person name="Siddiki A.Z."/>
            <person name="Baten A."/>
            <person name="Billah M."/>
            <person name="Alam M.A.U."/>
            <person name="Shawrob K.S.M."/>
            <person name="Saha S."/>
            <person name="Chowdhury M."/>
            <person name="Rahman A.H."/>
            <person name="Stear M."/>
            <person name="Miah G."/>
            <person name="Das G.B."/>
            <person name="Hossain M.M."/>
            <person name="Kumkum M."/>
            <person name="Islam M.S."/>
            <person name="Mollah A.M."/>
            <person name="Ahsan A."/>
            <person name="Tusar F."/>
            <person name="Khan M.K.I."/>
        </authorList>
    </citation>
    <scope>NUCLEOTIDE SEQUENCE [LARGE SCALE GENOMIC DNA]</scope>
</reference>
<evidence type="ECO:0000256" key="6">
    <source>
        <dbReference type="ARBA" id="ARBA00022989"/>
    </source>
</evidence>
<evidence type="ECO:0000313" key="9">
    <source>
        <dbReference type="Ensembl" id="ENSCHIP00010024708.1"/>
    </source>
</evidence>
<keyword evidence="3" id="KW-0813">Transport</keyword>
<evidence type="ECO:0000256" key="2">
    <source>
        <dbReference type="ARBA" id="ARBA00005974"/>
    </source>
</evidence>
<protein>
    <submittedName>
        <fullName evidence="9">Sideroflexin 2</fullName>
    </submittedName>
</protein>
<gene>
    <name evidence="9" type="primary">SFXN2</name>
</gene>
<keyword evidence="7" id="KW-0496">Mitochondrion</keyword>
<evidence type="ECO:0000256" key="1">
    <source>
        <dbReference type="ARBA" id="ARBA00004225"/>
    </source>
</evidence>
<keyword evidence="6" id="KW-1133">Transmembrane helix</keyword>
<dbReference type="AlphaFoldDB" id="A0A8C2R846"/>
<dbReference type="GO" id="GO:0015075">
    <property type="term" value="F:monoatomic ion transmembrane transporter activity"/>
    <property type="evidence" value="ECO:0007669"/>
    <property type="project" value="InterPro"/>
</dbReference>
<dbReference type="PANTHER" id="PTHR11153:SF14">
    <property type="entry name" value="SIDEROFLEXIN-2"/>
    <property type="match status" value="1"/>
</dbReference>